<keyword evidence="3" id="KW-1185">Reference proteome</keyword>
<dbReference type="RefSeq" id="WP_138348685.1">
    <property type="nucleotide sequence ID" value="NZ_SROY01000002.1"/>
</dbReference>
<feature type="region of interest" description="Disordered" evidence="1">
    <location>
        <begin position="169"/>
        <end position="199"/>
    </location>
</feature>
<feature type="compositionally biased region" description="Basic and acidic residues" evidence="1">
    <location>
        <begin position="183"/>
        <end position="199"/>
    </location>
</feature>
<sequence length="364" mass="41046">MAAASVLQQLQAQSGLRAPASPARKRFDKLVSELERQRGELRAWAEALPRWQQRHQSQLAPLLAQRIELDVALVELLDHAHASIKLAKGDRAFLSELLCQLAGGLIAEGREDLKPLYDRHSWQGYDADVSESDAMLKQVLGAAFGLSPEDVDAMGSPDAVFAQAQARMHQQQAHARQRKARRQQREAAKQQADEPPPLRELYRKLAASLHPDRARDAADGQRRTVLMQRLNASYKAGDLIGLIELQVEIGLLDAAGVDALTDARLQQYNRELSRQCEEVARELAQVEQSFCADYGLDPARRLKPQQLDKLLARCKREVEADLAIMRADLRGLQQPQAFKRWLKQQRQLGDEDARFPQDDAGYWY</sequence>
<evidence type="ECO:0000313" key="3">
    <source>
        <dbReference type="Proteomes" id="UP000308508"/>
    </source>
</evidence>
<protein>
    <submittedName>
        <fullName evidence="2">J domain-containing protein</fullName>
    </submittedName>
</protein>
<reference evidence="2 3" key="1">
    <citation type="submission" date="2019-04" db="EMBL/GenBank/DDBJ databases">
        <authorList>
            <person name="Grouzdev D.S."/>
            <person name="Nazina T.N."/>
        </authorList>
    </citation>
    <scope>NUCLEOTIDE SEQUENCE [LARGE SCALE GENOMIC DNA]</scope>
    <source>
        <strain evidence="2 3">SHC 3-19</strain>
    </source>
</reference>
<dbReference type="Proteomes" id="UP000308508">
    <property type="component" value="Unassembled WGS sequence"/>
</dbReference>
<accession>A0A5R9PGS9</accession>
<gene>
    <name evidence="2" type="ORF">E5S66_04945</name>
</gene>
<dbReference type="AlphaFoldDB" id="A0A5R9PGS9"/>
<proteinExistence type="predicted"/>
<organism evidence="2 3">
    <name type="scientific">Thermomonas fusca</name>
    <dbReference type="NCBI Taxonomy" id="215690"/>
    <lineage>
        <taxon>Bacteria</taxon>
        <taxon>Pseudomonadati</taxon>
        <taxon>Pseudomonadota</taxon>
        <taxon>Gammaproteobacteria</taxon>
        <taxon>Lysobacterales</taxon>
        <taxon>Lysobacteraceae</taxon>
        <taxon>Thermomonas</taxon>
    </lineage>
</organism>
<name>A0A5R9PGS9_9GAMM</name>
<dbReference type="STRING" id="1123377.GCA_000423885_00708"/>
<evidence type="ECO:0000256" key="1">
    <source>
        <dbReference type="SAM" id="MobiDB-lite"/>
    </source>
</evidence>
<dbReference type="EMBL" id="SROY01000002">
    <property type="protein sequence ID" value="TLX22416.1"/>
    <property type="molecule type" value="Genomic_DNA"/>
</dbReference>
<evidence type="ECO:0000313" key="2">
    <source>
        <dbReference type="EMBL" id="TLX22416.1"/>
    </source>
</evidence>
<comment type="caution">
    <text evidence="2">The sequence shown here is derived from an EMBL/GenBank/DDBJ whole genome shotgun (WGS) entry which is preliminary data.</text>
</comment>